<dbReference type="Proteomes" id="UP001065613">
    <property type="component" value="Chromosome"/>
</dbReference>
<comment type="similarity">
    <text evidence="1">Belongs to the YoeB family.</text>
</comment>
<dbReference type="PANTHER" id="PTHR38039">
    <property type="entry name" value="TOXIN YOEB"/>
    <property type="match status" value="1"/>
</dbReference>
<dbReference type="GO" id="GO:0006401">
    <property type="term" value="P:RNA catabolic process"/>
    <property type="evidence" value="ECO:0007669"/>
    <property type="project" value="InterPro"/>
</dbReference>
<evidence type="ECO:0000256" key="5">
    <source>
        <dbReference type="ARBA" id="ARBA00022801"/>
    </source>
</evidence>
<dbReference type="NCBIfam" id="TIGR02116">
    <property type="entry name" value="toxin_Txe_YoeB"/>
    <property type="match status" value="1"/>
</dbReference>
<dbReference type="KEGG" id="wna:KA717_33790"/>
<protein>
    <recommendedName>
        <fullName evidence="7">Endoribonuclease YoeB</fullName>
    </recommendedName>
    <alternativeName>
        <fullName evidence="6">Putative mRNA interferase YoeB</fullName>
    </alternativeName>
</protein>
<keyword evidence="4" id="KW-0255">Endonuclease</keyword>
<name>A0A977KV46_9CYAN</name>
<reference evidence="8" key="1">
    <citation type="submission" date="2021-04" db="EMBL/GenBank/DDBJ databases">
        <title>Genome sequence of Woronichinia naegeliana from Washington state freshwater lake bloom.</title>
        <authorList>
            <person name="Dreher T.W."/>
        </authorList>
    </citation>
    <scope>NUCLEOTIDE SEQUENCE</scope>
    <source>
        <strain evidence="8">WA131</strain>
    </source>
</reference>
<dbReference type="GO" id="GO:0016787">
    <property type="term" value="F:hydrolase activity"/>
    <property type="evidence" value="ECO:0007669"/>
    <property type="project" value="UniProtKB-KW"/>
</dbReference>
<accession>A0A977KV46</accession>
<evidence type="ECO:0000256" key="2">
    <source>
        <dbReference type="ARBA" id="ARBA00022649"/>
    </source>
</evidence>
<keyword evidence="2" id="KW-1277">Toxin-antitoxin system</keyword>
<dbReference type="PANTHER" id="PTHR38039:SF1">
    <property type="entry name" value="TOXIN YOEB"/>
    <property type="match status" value="1"/>
</dbReference>
<evidence type="ECO:0000256" key="6">
    <source>
        <dbReference type="ARBA" id="ARBA00030388"/>
    </source>
</evidence>
<dbReference type="InterPro" id="IPR009614">
    <property type="entry name" value="YoeB_toxin"/>
</dbReference>
<dbReference type="GO" id="GO:0045892">
    <property type="term" value="P:negative regulation of DNA-templated transcription"/>
    <property type="evidence" value="ECO:0007669"/>
    <property type="project" value="TreeGrafter"/>
</dbReference>
<dbReference type="Gene3D" id="3.30.2310.20">
    <property type="entry name" value="RelE-like"/>
    <property type="match status" value="1"/>
</dbReference>
<proteinExistence type="inferred from homology"/>
<dbReference type="SUPFAM" id="SSF143011">
    <property type="entry name" value="RelE-like"/>
    <property type="match status" value="1"/>
</dbReference>
<evidence type="ECO:0000256" key="4">
    <source>
        <dbReference type="ARBA" id="ARBA00022759"/>
    </source>
</evidence>
<evidence type="ECO:0000256" key="3">
    <source>
        <dbReference type="ARBA" id="ARBA00022722"/>
    </source>
</evidence>
<sequence length="88" mass="10786">MDNWQLFFTKQAEKDVQKLVRIELSKQADKLLKIFKSNPFQSYPTYEKLSGDLANYYSRRINIQHRLVYQVFPEKKIIKIIRMWSHYE</sequence>
<organism evidence="8">
    <name type="scientific">Woronichinia naegeliana WA131</name>
    <dbReference type="NCBI Taxonomy" id="2824559"/>
    <lineage>
        <taxon>Bacteria</taxon>
        <taxon>Bacillati</taxon>
        <taxon>Cyanobacteriota</taxon>
        <taxon>Cyanophyceae</taxon>
        <taxon>Synechococcales</taxon>
        <taxon>Coelosphaeriaceae</taxon>
        <taxon>Woronichinia</taxon>
    </lineage>
</organism>
<dbReference type="EMBL" id="CP073041">
    <property type="protein sequence ID" value="UXE60467.1"/>
    <property type="molecule type" value="Genomic_DNA"/>
</dbReference>
<keyword evidence="5" id="KW-0378">Hydrolase</keyword>
<gene>
    <name evidence="8" type="ORF">KA717_33790</name>
</gene>
<dbReference type="GO" id="GO:0004519">
    <property type="term" value="F:endonuclease activity"/>
    <property type="evidence" value="ECO:0007669"/>
    <property type="project" value="UniProtKB-KW"/>
</dbReference>
<dbReference type="AlphaFoldDB" id="A0A977KV46"/>
<evidence type="ECO:0000313" key="8">
    <source>
        <dbReference type="EMBL" id="UXE60467.1"/>
    </source>
</evidence>
<evidence type="ECO:0000256" key="1">
    <source>
        <dbReference type="ARBA" id="ARBA00008172"/>
    </source>
</evidence>
<evidence type="ECO:0000256" key="7">
    <source>
        <dbReference type="ARBA" id="ARBA00050056"/>
    </source>
</evidence>
<dbReference type="Pfam" id="PF06769">
    <property type="entry name" value="YoeB_toxin"/>
    <property type="match status" value="1"/>
</dbReference>
<dbReference type="InterPro" id="IPR035093">
    <property type="entry name" value="RelE/ParE_toxin_dom_sf"/>
</dbReference>
<keyword evidence="3" id="KW-0540">Nuclease</keyword>